<evidence type="ECO:0000256" key="5">
    <source>
        <dbReference type="PROSITE-ProRule" id="PRU00125"/>
    </source>
</evidence>
<organism evidence="7 8">
    <name type="scientific">Necator americanus</name>
    <name type="common">Human hookworm</name>
    <dbReference type="NCBI Taxonomy" id="51031"/>
    <lineage>
        <taxon>Eukaryota</taxon>
        <taxon>Metazoa</taxon>
        <taxon>Ecdysozoa</taxon>
        <taxon>Nematoda</taxon>
        <taxon>Chromadorea</taxon>
        <taxon>Rhabditida</taxon>
        <taxon>Rhabditina</taxon>
        <taxon>Rhabditomorpha</taxon>
        <taxon>Strongyloidea</taxon>
        <taxon>Ancylostomatidae</taxon>
        <taxon>Bunostominae</taxon>
        <taxon>Necator</taxon>
    </lineage>
</organism>
<evidence type="ECO:0000259" key="6">
    <source>
        <dbReference type="PROSITE" id="PS50023"/>
    </source>
</evidence>
<evidence type="ECO:0000256" key="2">
    <source>
        <dbReference type="ARBA" id="ARBA00022737"/>
    </source>
</evidence>
<name>A0ABR1C5Z9_NECAM</name>
<dbReference type="InterPro" id="IPR001781">
    <property type="entry name" value="Znf_LIM"/>
</dbReference>
<dbReference type="PANTHER" id="PTHR24207">
    <property type="entry name" value="ZYX102 PROTEIN"/>
    <property type="match status" value="1"/>
</dbReference>
<dbReference type="Gene3D" id="2.10.110.10">
    <property type="entry name" value="Cysteine Rich Protein"/>
    <property type="match status" value="3"/>
</dbReference>
<dbReference type="CDD" id="cd08368">
    <property type="entry name" value="LIM"/>
    <property type="match status" value="1"/>
</dbReference>
<accession>A0ABR1C5Z9</accession>
<dbReference type="PANTHER" id="PTHR24207:SF2">
    <property type="entry name" value="ZYX102 PROTEIN"/>
    <property type="match status" value="1"/>
</dbReference>
<evidence type="ECO:0000256" key="3">
    <source>
        <dbReference type="ARBA" id="ARBA00022833"/>
    </source>
</evidence>
<dbReference type="SMART" id="SM00132">
    <property type="entry name" value="LIM"/>
    <property type="match status" value="3"/>
</dbReference>
<gene>
    <name evidence="7" type="primary">Necator_chrII.g4954</name>
    <name evidence="7" type="ORF">RB195_017162</name>
</gene>
<sequence>MRASSTIDNIHTVSKFIEVSRKYKMPLCLTFIDLEPLDLVEMEAVIETLVLTRFIKVLRGLSNFTTRISPLYKNVIIDVKRGVRQGDTISPPVFTVTLKNAMRKLEWDDMGVKVDGRQLHHLRLADDIVLITSSISQAERMLTEFDGTRTCAACNSNITQETTECKAMGKIFHVNCFKCKKCGIKLASFSSYYRVDDYPLCESCYQDTMDKCNKCQKPITDTILRARCGTFHPKCFVCANCQKSLEDARYTTDLDGYPHCMPCFHERFGIRCVACKKCIVPEEGSNKRVRVFALNQNYHPSCFKCESCGINLCRTEKGGGCIPFDVQLYCKKCYFKCATFGGGITY</sequence>
<comment type="caution">
    <text evidence="7">The sequence shown here is derived from an EMBL/GenBank/DDBJ whole genome shotgun (WGS) entry which is preliminary data.</text>
</comment>
<dbReference type="EMBL" id="JAVFWL010000002">
    <property type="protein sequence ID" value="KAK6733244.1"/>
    <property type="molecule type" value="Genomic_DNA"/>
</dbReference>
<keyword evidence="3 5" id="KW-0862">Zinc</keyword>
<keyword evidence="8" id="KW-1185">Reference proteome</keyword>
<keyword evidence="4 5" id="KW-0440">LIM domain</keyword>
<dbReference type="PROSITE" id="PS50023">
    <property type="entry name" value="LIM_DOMAIN_2"/>
    <property type="match status" value="3"/>
</dbReference>
<feature type="domain" description="LIM zinc-binding" evidence="6">
    <location>
        <begin position="210"/>
        <end position="270"/>
    </location>
</feature>
<dbReference type="PROSITE" id="PS00478">
    <property type="entry name" value="LIM_DOMAIN_1"/>
    <property type="match status" value="2"/>
</dbReference>
<reference evidence="7 8" key="1">
    <citation type="submission" date="2023-08" db="EMBL/GenBank/DDBJ databases">
        <title>A Necator americanus chromosomal reference genome.</title>
        <authorList>
            <person name="Ilik V."/>
            <person name="Petrzelkova K.J."/>
            <person name="Pardy F."/>
            <person name="Fuh T."/>
            <person name="Niatou-Singa F.S."/>
            <person name="Gouil Q."/>
            <person name="Baker L."/>
            <person name="Ritchie M.E."/>
            <person name="Jex A.R."/>
            <person name="Gazzola D."/>
            <person name="Li H."/>
            <person name="Toshio Fujiwara R."/>
            <person name="Zhan B."/>
            <person name="Aroian R.V."/>
            <person name="Pafco B."/>
            <person name="Schwarz E.M."/>
        </authorList>
    </citation>
    <scope>NUCLEOTIDE SEQUENCE [LARGE SCALE GENOMIC DNA]</scope>
    <source>
        <strain evidence="7 8">Aroian</strain>
        <tissue evidence="7">Whole animal</tissue>
    </source>
</reference>
<keyword evidence="2" id="KW-0677">Repeat</keyword>
<feature type="domain" description="LIM zinc-binding" evidence="6">
    <location>
        <begin position="273"/>
        <end position="340"/>
    </location>
</feature>
<evidence type="ECO:0000256" key="4">
    <source>
        <dbReference type="ARBA" id="ARBA00023038"/>
    </source>
</evidence>
<protein>
    <recommendedName>
        <fullName evidence="6">LIM zinc-binding domain-containing protein</fullName>
    </recommendedName>
</protein>
<evidence type="ECO:0000256" key="1">
    <source>
        <dbReference type="ARBA" id="ARBA00022723"/>
    </source>
</evidence>
<dbReference type="SUPFAM" id="SSF57716">
    <property type="entry name" value="Glucocorticoid receptor-like (DNA-binding domain)"/>
    <property type="match status" value="3"/>
</dbReference>
<dbReference type="Pfam" id="PF00412">
    <property type="entry name" value="LIM"/>
    <property type="match status" value="3"/>
</dbReference>
<evidence type="ECO:0000313" key="7">
    <source>
        <dbReference type="EMBL" id="KAK6733244.1"/>
    </source>
</evidence>
<keyword evidence="1 5" id="KW-0479">Metal-binding</keyword>
<dbReference type="Proteomes" id="UP001303046">
    <property type="component" value="Unassembled WGS sequence"/>
</dbReference>
<feature type="domain" description="LIM zinc-binding" evidence="6">
    <location>
        <begin position="149"/>
        <end position="209"/>
    </location>
</feature>
<evidence type="ECO:0000313" key="8">
    <source>
        <dbReference type="Proteomes" id="UP001303046"/>
    </source>
</evidence>
<proteinExistence type="predicted"/>